<dbReference type="KEGG" id="rme:Rmet_3366"/>
<dbReference type="STRING" id="266264.Rmet_3366"/>
<dbReference type="InterPro" id="IPR011335">
    <property type="entry name" value="Restrct_endonuc-II-like"/>
</dbReference>
<keyword evidence="2" id="KW-1185">Reference proteome</keyword>
<dbReference type="Gene3D" id="3.40.960.10">
    <property type="entry name" value="VSR Endonuclease"/>
    <property type="match status" value="1"/>
</dbReference>
<organism evidence="1 2">
    <name type="scientific">Cupriavidus metallidurans (strain ATCC 43123 / DSM 2839 / NBRC 102507 / CH34)</name>
    <name type="common">Ralstonia metallidurans</name>
    <dbReference type="NCBI Taxonomy" id="266264"/>
    <lineage>
        <taxon>Bacteria</taxon>
        <taxon>Pseudomonadati</taxon>
        <taxon>Pseudomonadota</taxon>
        <taxon>Betaproteobacteria</taxon>
        <taxon>Burkholderiales</taxon>
        <taxon>Burkholderiaceae</taxon>
        <taxon>Cupriavidus</taxon>
    </lineage>
</organism>
<dbReference type="HOGENOM" id="CLU_2976091_0_0_4"/>
<evidence type="ECO:0000313" key="2">
    <source>
        <dbReference type="Proteomes" id="UP000002429"/>
    </source>
</evidence>
<dbReference type="Proteomes" id="UP000002429">
    <property type="component" value="Chromosome"/>
</dbReference>
<protein>
    <submittedName>
        <fullName evidence="1">Uncharacterized protein</fullName>
    </submittedName>
</protein>
<accession>Q1LHY8</accession>
<name>Q1LHY8_CUPMC</name>
<proteinExistence type="predicted"/>
<sequence>MHSLCSGRSSSCMDVFWHGHSCKEGTREPKSNQACWVPRIAANHEQDCRQISELMELG</sequence>
<dbReference type="SUPFAM" id="SSF52980">
    <property type="entry name" value="Restriction endonuclease-like"/>
    <property type="match status" value="1"/>
</dbReference>
<evidence type="ECO:0000313" key="1">
    <source>
        <dbReference type="EMBL" id="ABF10238.1"/>
    </source>
</evidence>
<dbReference type="EMBL" id="CP000352">
    <property type="protein sequence ID" value="ABF10238.1"/>
    <property type="molecule type" value="Genomic_DNA"/>
</dbReference>
<reference evidence="2" key="1">
    <citation type="journal article" date="2010" name="PLoS ONE">
        <title>The complete genome sequence of Cupriavidus metallidurans strain CH34, a master survivalist in harsh and anthropogenic environments.</title>
        <authorList>
            <person name="Janssen P.J."/>
            <person name="Van Houdt R."/>
            <person name="Moors H."/>
            <person name="Monsieurs P."/>
            <person name="Morin N."/>
            <person name="Michaux A."/>
            <person name="Benotmane M.A."/>
            <person name="Leys N."/>
            <person name="Vallaeys T."/>
            <person name="Lapidus A."/>
            <person name="Monchy S."/>
            <person name="Medigue C."/>
            <person name="Taghavi S."/>
            <person name="McCorkle S."/>
            <person name="Dunn J."/>
            <person name="van der Lelie D."/>
            <person name="Mergeay M."/>
        </authorList>
    </citation>
    <scope>NUCLEOTIDE SEQUENCE [LARGE SCALE GENOMIC DNA]</scope>
    <source>
        <strain evidence="2">ATCC 43123 / DSM 2839 / NBRC 102507 / CH34</strain>
    </source>
</reference>
<dbReference type="AlphaFoldDB" id="Q1LHY8"/>
<gene>
    <name evidence="1" type="ordered locus">Rmet_3366</name>
</gene>